<accession>A0ABT6C3Y6</accession>
<dbReference type="Proteomes" id="UP001528912">
    <property type="component" value="Unassembled WGS sequence"/>
</dbReference>
<evidence type="ECO:0000313" key="2">
    <source>
        <dbReference type="EMBL" id="MDF8263654.1"/>
    </source>
</evidence>
<feature type="transmembrane region" description="Helical" evidence="1">
    <location>
        <begin position="63"/>
        <end position="82"/>
    </location>
</feature>
<keyword evidence="1" id="KW-1133">Transmembrane helix</keyword>
<name>A0ABT6C3Y6_9MICO</name>
<reference evidence="2 3" key="1">
    <citation type="submission" date="2023-03" db="EMBL/GenBank/DDBJ databases">
        <title>YIM 133296 draft genome.</title>
        <authorList>
            <person name="Xiong L."/>
        </authorList>
    </citation>
    <scope>NUCLEOTIDE SEQUENCE [LARGE SCALE GENOMIC DNA]</scope>
    <source>
        <strain evidence="2 3">YIM 133296</strain>
    </source>
</reference>
<evidence type="ECO:0000256" key="1">
    <source>
        <dbReference type="SAM" id="Phobius"/>
    </source>
</evidence>
<evidence type="ECO:0000313" key="3">
    <source>
        <dbReference type="Proteomes" id="UP001528912"/>
    </source>
</evidence>
<keyword evidence="3" id="KW-1185">Reference proteome</keyword>
<evidence type="ECO:0008006" key="4">
    <source>
        <dbReference type="Google" id="ProtNLM"/>
    </source>
</evidence>
<proteinExistence type="predicted"/>
<dbReference type="RefSeq" id="WP_277191323.1">
    <property type="nucleotide sequence ID" value="NZ_JAROAV010000019.1"/>
</dbReference>
<gene>
    <name evidence="2" type="ORF">P4R38_05285</name>
</gene>
<feature type="transmembrane region" description="Helical" evidence="1">
    <location>
        <begin position="36"/>
        <end position="56"/>
    </location>
</feature>
<keyword evidence="1" id="KW-0472">Membrane</keyword>
<feature type="transmembrane region" description="Helical" evidence="1">
    <location>
        <begin position="12"/>
        <end position="30"/>
    </location>
</feature>
<sequence length="193" mass="19703">MLDQGGWRLARAVTFTVAAVALSLTAHLAGGGPAPAGGVLALAGLATLGVTLLVAGRRVRRPAMLALLGAAQLGLHSIFAALDDPVATSCADVGHHAASCAAHPMAGVQHGGAGLSMLVAHALATALLALLLARGEQILWTLAAGLGLTLPARPVGPAPLRRAPFHVFRSPRPRTRLRRLPLRRGPPQVALDF</sequence>
<keyword evidence="1" id="KW-0812">Transmembrane</keyword>
<feature type="transmembrane region" description="Helical" evidence="1">
    <location>
        <begin position="113"/>
        <end position="133"/>
    </location>
</feature>
<organism evidence="2 3">
    <name type="scientific">Luteipulveratus flavus</name>
    <dbReference type="NCBI Taxonomy" id="3031728"/>
    <lineage>
        <taxon>Bacteria</taxon>
        <taxon>Bacillati</taxon>
        <taxon>Actinomycetota</taxon>
        <taxon>Actinomycetes</taxon>
        <taxon>Micrococcales</taxon>
        <taxon>Dermacoccaceae</taxon>
        <taxon>Luteipulveratus</taxon>
    </lineage>
</organism>
<protein>
    <recommendedName>
        <fullName evidence="4">MFS transporter</fullName>
    </recommendedName>
</protein>
<comment type="caution">
    <text evidence="2">The sequence shown here is derived from an EMBL/GenBank/DDBJ whole genome shotgun (WGS) entry which is preliminary data.</text>
</comment>
<dbReference type="EMBL" id="JAROAV010000019">
    <property type="protein sequence ID" value="MDF8263654.1"/>
    <property type="molecule type" value="Genomic_DNA"/>
</dbReference>